<dbReference type="SUPFAM" id="SSF54285">
    <property type="entry name" value="MoaD/ThiS"/>
    <property type="match status" value="1"/>
</dbReference>
<reference evidence="2" key="1">
    <citation type="submission" date="2016-11" db="EMBL/GenBank/DDBJ databases">
        <authorList>
            <person name="Varghese N."/>
            <person name="Submissions S."/>
        </authorList>
    </citation>
    <scope>NUCLEOTIDE SEQUENCE [LARGE SCALE GENOMIC DNA]</scope>
    <source>
        <strain evidence="2">DSM 14834</strain>
    </source>
</reference>
<dbReference type="InterPro" id="IPR016155">
    <property type="entry name" value="Mopterin_synth/thiamin_S_b"/>
</dbReference>
<organism evidence="1 2">
    <name type="scientific">Thermomonas hydrothermalis</name>
    <dbReference type="NCBI Taxonomy" id="213588"/>
    <lineage>
        <taxon>Bacteria</taxon>
        <taxon>Pseudomonadati</taxon>
        <taxon>Pseudomonadota</taxon>
        <taxon>Gammaproteobacteria</taxon>
        <taxon>Lysobacterales</taxon>
        <taxon>Lysobacteraceae</taxon>
        <taxon>Thermomonas</taxon>
    </lineage>
</organism>
<dbReference type="STRING" id="213588.SAMN02745204_01845"/>
<dbReference type="EMBL" id="FQUK01000032">
    <property type="protein sequence ID" value="SHF12633.1"/>
    <property type="molecule type" value="Genomic_DNA"/>
</dbReference>
<dbReference type="Gene3D" id="3.10.20.30">
    <property type="match status" value="1"/>
</dbReference>
<dbReference type="InterPro" id="IPR012675">
    <property type="entry name" value="Beta-grasp_dom_sf"/>
</dbReference>
<accession>A0A1M4Z3I7</accession>
<protein>
    <submittedName>
        <fullName evidence="1">Molybdopterin synthase sulfur carrier subunit</fullName>
    </submittedName>
</protein>
<sequence length="86" mass="9136">MKVAIKLFGAFRDHEPSGQVTLEIADGARVADLRQALAAFAAAHWPRFRPGLLEYSAFASETAVLRETEPVPANGHVAILPPVSGG</sequence>
<dbReference type="RefSeq" id="WP_072756290.1">
    <property type="nucleotide sequence ID" value="NZ_FQUK01000032.1"/>
</dbReference>
<dbReference type="Proteomes" id="UP000242857">
    <property type="component" value="Unassembled WGS sequence"/>
</dbReference>
<gene>
    <name evidence="1" type="ORF">SAMN02745204_01845</name>
</gene>
<proteinExistence type="predicted"/>
<dbReference type="OrthoDB" id="5957481at2"/>
<dbReference type="Pfam" id="PF02597">
    <property type="entry name" value="ThiS"/>
    <property type="match status" value="1"/>
</dbReference>
<name>A0A1M4Z3I7_9GAMM</name>
<evidence type="ECO:0000313" key="2">
    <source>
        <dbReference type="Proteomes" id="UP000242857"/>
    </source>
</evidence>
<dbReference type="InterPro" id="IPR003749">
    <property type="entry name" value="ThiS/MoaD-like"/>
</dbReference>
<dbReference type="AlphaFoldDB" id="A0A1M4Z3I7"/>
<evidence type="ECO:0000313" key="1">
    <source>
        <dbReference type="EMBL" id="SHF12633.1"/>
    </source>
</evidence>
<keyword evidence="2" id="KW-1185">Reference proteome</keyword>